<evidence type="ECO:0000256" key="3">
    <source>
        <dbReference type="PROSITE-ProRule" id="PRU00023"/>
    </source>
</evidence>
<evidence type="ECO:0000313" key="4">
    <source>
        <dbReference type="EMBL" id="ODN06545.1"/>
    </source>
</evidence>
<accession>A0A1D2NN82</accession>
<keyword evidence="5" id="KW-1185">Reference proteome</keyword>
<feature type="repeat" description="ANK" evidence="3">
    <location>
        <begin position="215"/>
        <end position="252"/>
    </location>
</feature>
<evidence type="ECO:0000256" key="2">
    <source>
        <dbReference type="ARBA" id="ARBA00023043"/>
    </source>
</evidence>
<dbReference type="PROSITE" id="PS50297">
    <property type="entry name" value="ANK_REP_REGION"/>
    <property type="match status" value="4"/>
</dbReference>
<dbReference type="Pfam" id="PF12796">
    <property type="entry name" value="Ank_2"/>
    <property type="match status" value="2"/>
</dbReference>
<feature type="repeat" description="ANK" evidence="3">
    <location>
        <begin position="396"/>
        <end position="428"/>
    </location>
</feature>
<dbReference type="PANTHER" id="PTHR24198">
    <property type="entry name" value="ANKYRIN REPEAT AND PROTEIN KINASE DOMAIN-CONTAINING PROTEIN"/>
    <property type="match status" value="1"/>
</dbReference>
<dbReference type="PANTHER" id="PTHR24198:SF165">
    <property type="entry name" value="ANKYRIN REPEAT-CONTAINING PROTEIN-RELATED"/>
    <property type="match status" value="1"/>
</dbReference>
<organism evidence="4 5">
    <name type="scientific">Orchesella cincta</name>
    <name type="common">Springtail</name>
    <name type="synonym">Podura cincta</name>
    <dbReference type="NCBI Taxonomy" id="48709"/>
    <lineage>
        <taxon>Eukaryota</taxon>
        <taxon>Metazoa</taxon>
        <taxon>Ecdysozoa</taxon>
        <taxon>Arthropoda</taxon>
        <taxon>Hexapoda</taxon>
        <taxon>Collembola</taxon>
        <taxon>Entomobryomorpha</taxon>
        <taxon>Entomobryoidea</taxon>
        <taxon>Orchesellidae</taxon>
        <taxon>Orchesellinae</taxon>
        <taxon>Orchesella</taxon>
    </lineage>
</organism>
<dbReference type="Proteomes" id="UP000094527">
    <property type="component" value="Unassembled WGS sequence"/>
</dbReference>
<feature type="repeat" description="ANK" evidence="3">
    <location>
        <begin position="253"/>
        <end position="288"/>
    </location>
</feature>
<dbReference type="InterPro" id="IPR036770">
    <property type="entry name" value="Ankyrin_rpt-contain_sf"/>
</dbReference>
<dbReference type="STRING" id="48709.A0A1D2NN82"/>
<dbReference type="AlphaFoldDB" id="A0A1D2NN82"/>
<feature type="repeat" description="ANK" evidence="3">
    <location>
        <begin position="182"/>
        <end position="214"/>
    </location>
</feature>
<name>A0A1D2NN82_ORCCI</name>
<evidence type="ECO:0000313" key="5">
    <source>
        <dbReference type="Proteomes" id="UP000094527"/>
    </source>
</evidence>
<comment type="caution">
    <text evidence="4">The sequence shown here is derived from an EMBL/GenBank/DDBJ whole genome shotgun (WGS) entry which is preliminary data.</text>
</comment>
<keyword evidence="1" id="KW-0677">Repeat</keyword>
<keyword evidence="2 3" id="KW-0040">ANK repeat</keyword>
<proteinExistence type="predicted"/>
<dbReference type="OrthoDB" id="194358at2759"/>
<dbReference type="EMBL" id="LJIJ01000003">
    <property type="protein sequence ID" value="ODN06545.1"/>
    <property type="molecule type" value="Genomic_DNA"/>
</dbReference>
<sequence>MCDLLHICVGGTANVSDPKIQEKLSIIDSLVQERQELLEATDKYSCTPILTDDIHVALLIKLIEKGADIYRSNSSRQILLHKCCHLPQIEYQKLASFLVQNGHGNAFKVRDVGGFTPIRFVVQAHDLESETLSLLSTSGFDLNEVDEHGNSVLMYAVLGNRNSEFIDLLIKHGADWKLNGACERTVIHFAAWHGNLSALEYFLAKGMDINTKCANLSTPLHYAVLGSTQNRSKLELLKFLVDNKADLNARDRKSYTVLHHAVTSPHEQVVEMVEYLMSCGADINAVDEGNCAVMNLAAQNMSPYLYDKLLHAILNTSTRLEAIPDNQGCTFIHWAVLLMEPLKRTLETFAEHWDINCVDTLKWNSVLFLAVQGKRSETCLNHLIQLGADWKKLNAKDLTVLHYAALAGNLEAVKFFIKKGCNVNARDVNGDTVLHTSLSAMNDQQYEIVMELVKNGADLSARNRHFQTCYEYALSLAELGELDERIVNVLNE</sequence>
<feature type="repeat" description="ANK" evidence="3">
    <location>
        <begin position="429"/>
        <end position="464"/>
    </location>
</feature>
<dbReference type="Pfam" id="PF00023">
    <property type="entry name" value="Ank"/>
    <property type="match status" value="1"/>
</dbReference>
<dbReference type="SMART" id="SM00248">
    <property type="entry name" value="ANK"/>
    <property type="match status" value="7"/>
</dbReference>
<dbReference type="Gene3D" id="1.25.40.20">
    <property type="entry name" value="Ankyrin repeat-containing domain"/>
    <property type="match status" value="3"/>
</dbReference>
<feature type="repeat" description="ANK" evidence="3">
    <location>
        <begin position="148"/>
        <end position="181"/>
    </location>
</feature>
<reference evidence="4 5" key="1">
    <citation type="journal article" date="2016" name="Genome Biol. Evol.">
        <title>Gene Family Evolution Reflects Adaptation to Soil Environmental Stressors in the Genome of the Collembolan Orchesella cincta.</title>
        <authorList>
            <person name="Faddeeva-Vakhrusheva A."/>
            <person name="Derks M.F."/>
            <person name="Anvar S.Y."/>
            <person name="Agamennone V."/>
            <person name="Suring W."/>
            <person name="Smit S."/>
            <person name="van Straalen N.M."/>
            <person name="Roelofs D."/>
        </authorList>
    </citation>
    <scope>NUCLEOTIDE SEQUENCE [LARGE SCALE GENOMIC DNA]</scope>
    <source>
        <tissue evidence="4">Mixed pool</tissue>
    </source>
</reference>
<gene>
    <name evidence="4" type="ORF">Ocin01_00144</name>
</gene>
<protein>
    <submittedName>
        <fullName evidence="4">Putative ankyrin repeat protein</fullName>
    </submittedName>
</protein>
<evidence type="ECO:0000256" key="1">
    <source>
        <dbReference type="ARBA" id="ARBA00022737"/>
    </source>
</evidence>
<dbReference type="PROSITE" id="PS50088">
    <property type="entry name" value="ANK_REPEAT"/>
    <property type="match status" value="6"/>
</dbReference>
<dbReference type="SUPFAM" id="SSF48403">
    <property type="entry name" value="Ankyrin repeat"/>
    <property type="match status" value="2"/>
</dbReference>
<dbReference type="InterPro" id="IPR002110">
    <property type="entry name" value="Ankyrin_rpt"/>
</dbReference>